<dbReference type="SUPFAM" id="SSF103473">
    <property type="entry name" value="MFS general substrate transporter"/>
    <property type="match status" value="1"/>
</dbReference>
<name>A0ABQ4R5L1_9HYPH</name>
<dbReference type="Proteomes" id="UP001055167">
    <property type="component" value="Unassembled WGS sequence"/>
</dbReference>
<feature type="domain" description="Major facilitator superfamily (MFS) profile" evidence="9">
    <location>
        <begin position="5"/>
        <end position="387"/>
    </location>
</feature>
<feature type="transmembrane region" description="Helical" evidence="8">
    <location>
        <begin position="211"/>
        <end position="236"/>
    </location>
</feature>
<evidence type="ECO:0000313" key="11">
    <source>
        <dbReference type="Proteomes" id="UP001055167"/>
    </source>
</evidence>
<feature type="transmembrane region" description="Helical" evidence="8">
    <location>
        <begin position="161"/>
        <end position="183"/>
    </location>
</feature>
<evidence type="ECO:0000259" key="9">
    <source>
        <dbReference type="PROSITE" id="PS50850"/>
    </source>
</evidence>
<dbReference type="PANTHER" id="PTHR43271:SF2">
    <property type="entry name" value="BLL2771 PROTEIN"/>
    <property type="match status" value="1"/>
</dbReference>
<evidence type="ECO:0000256" key="5">
    <source>
        <dbReference type="ARBA" id="ARBA00022692"/>
    </source>
</evidence>
<feature type="transmembrane region" description="Helical" evidence="8">
    <location>
        <begin position="100"/>
        <end position="121"/>
    </location>
</feature>
<evidence type="ECO:0000256" key="4">
    <source>
        <dbReference type="ARBA" id="ARBA00022475"/>
    </source>
</evidence>
<dbReference type="CDD" id="cd17324">
    <property type="entry name" value="MFS_NepI_like"/>
    <property type="match status" value="1"/>
</dbReference>
<evidence type="ECO:0000256" key="2">
    <source>
        <dbReference type="ARBA" id="ARBA00008335"/>
    </source>
</evidence>
<sequence>MSADLLLRRQIGLCAAGFGAMLNLYACQPILPDLQRAFGVSPARAALTVTATAAAVALVAPVAGAVSDAFGRKPTIVAALVLVAVPSLACTLAPNLDILVGLRFLQGLFMPAAFAACLAYASEEWPAALRGRATTLYVTANIVGGFLGRVIGGVAAEWGDWHLAFLALGLVNLLAALVVAALLPRSTAAPATTPFGTALAAMPRHLGNPALLSAFTVGFAVLFCLVGVFTYVNYHLAAPPFGLSAADLSWLFGTYLVGVAILPLSGRWIDRLGPRRTILLSLAGSALGAGLALAPSLWVIAPALVLVCFGAFVCQAAATAFVGRSASHHRSAAAGLYLGFYYAGGAAGAFLPGFAFARLGWPGCVALVLVVEAAAALLVWSAWREPAPDLRLA</sequence>
<feature type="transmembrane region" description="Helical" evidence="8">
    <location>
        <begin position="360"/>
        <end position="383"/>
    </location>
</feature>
<dbReference type="InterPro" id="IPR011701">
    <property type="entry name" value="MFS"/>
</dbReference>
<keyword evidence="6 8" id="KW-1133">Transmembrane helix</keyword>
<proteinExistence type="inferred from homology"/>
<reference evidence="10" key="1">
    <citation type="journal article" date="2021" name="Front. Microbiol.">
        <title>Comprehensive Comparative Genomics and Phenotyping of Methylobacterium Species.</title>
        <authorList>
            <person name="Alessa O."/>
            <person name="Ogura Y."/>
            <person name="Fujitani Y."/>
            <person name="Takami H."/>
            <person name="Hayashi T."/>
            <person name="Sahin N."/>
            <person name="Tani A."/>
        </authorList>
    </citation>
    <scope>NUCLEOTIDE SEQUENCE</scope>
    <source>
        <strain evidence="10">KCTC 52305</strain>
    </source>
</reference>
<keyword evidence="4" id="KW-1003">Cell membrane</keyword>
<evidence type="ECO:0000313" key="10">
    <source>
        <dbReference type="EMBL" id="GJD52529.1"/>
    </source>
</evidence>
<keyword evidence="11" id="KW-1185">Reference proteome</keyword>
<comment type="similarity">
    <text evidence="2">Belongs to the major facilitator superfamily.</text>
</comment>
<dbReference type="PANTHER" id="PTHR43271">
    <property type="entry name" value="BLL2771 PROTEIN"/>
    <property type="match status" value="1"/>
</dbReference>
<evidence type="ECO:0000256" key="3">
    <source>
        <dbReference type="ARBA" id="ARBA00022448"/>
    </source>
</evidence>
<evidence type="ECO:0000256" key="7">
    <source>
        <dbReference type="ARBA" id="ARBA00023136"/>
    </source>
</evidence>
<feature type="transmembrane region" description="Helical" evidence="8">
    <location>
        <begin position="300"/>
        <end position="322"/>
    </location>
</feature>
<feature type="transmembrane region" description="Helical" evidence="8">
    <location>
        <begin position="248"/>
        <end position="265"/>
    </location>
</feature>
<evidence type="ECO:0000256" key="8">
    <source>
        <dbReference type="SAM" id="Phobius"/>
    </source>
</evidence>
<dbReference type="RefSeq" id="WP_128560619.1">
    <property type="nucleotide sequence ID" value="NZ_BPQH01000020.1"/>
</dbReference>
<comment type="subcellular location">
    <subcellularLocation>
        <location evidence="1">Cell membrane</location>
        <topology evidence="1">Multi-pass membrane protein</topology>
    </subcellularLocation>
</comment>
<protein>
    <submittedName>
        <fullName evidence="10">Inner membrane transport protein YnfM</fullName>
    </submittedName>
</protein>
<dbReference type="PROSITE" id="PS00216">
    <property type="entry name" value="SUGAR_TRANSPORT_1"/>
    <property type="match status" value="1"/>
</dbReference>
<dbReference type="PROSITE" id="PS50850">
    <property type="entry name" value="MFS"/>
    <property type="match status" value="1"/>
</dbReference>
<feature type="transmembrane region" description="Helical" evidence="8">
    <location>
        <begin position="75"/>
        <end position="94"/>
    </location>
</feature>
<keyword evidence="7 8" id="KW-0472">Membrane</keyword>
<dbReference type="Pfam" id="PF07690">
    <property type="entry name" value="MFS_1"/>
    <property type="match status" value="2"/>
</dbReference>
<feature type="transmembrane region" description="Helical" evidence="8">
    <location>
        <begin position="12"/>
        <end position="31"/>
    </location>
</feature>
<feature type="transmembrane region" description="Helical" evidence="8">
    <location>
        <begin position="334"/>
        <end position="354"/>
    </location>
</feature>
<dbReference type="InterPro" id="IPR005829">
    <property type="entry name" value="Sugar_transporter_CS"/>
</dbReference>
<dbReference type="InterPro" id="IPR020846">
    <property type="entry name" value="MFS_dom"/>
</dbReference>
<gene>
    <name evidence="10" type="primary">ynfM_3</name>
    <name evidence="10" type="ORF">OPKNFCMD_5295</name>
</gene>
<dbReference type="Gene3D" id="1.20.1250.20">
    <property type="entry name" value="MFS general substrate transporter like domains"/>
    <property type="match status" value="2"/>
</dbReference>
<feature type="transmembrane region" description="Helical" evidence="8">
    <location>
        <begin position="133"/>
        <end position="155"/>
    </location>
</feature>
<keyword evidence="3" id="KW-0813">Transport</keyword>
<evidence type="ECO:0000256" key="6">
    <source>
        <dbReference type="ARBA" id="ARBA00022989"/>
    </source>
</evidence>
<accession>A0ABQ4R5L1</accession>
<evidence type="ECO:0000256" key="1">
    <source>
        <dbReference type="ARBA" id="ARBA00004651"/>
    </source>
</evidence>
<reference evidence="10" key="2">
    <citation type="submission" date="2021-08" db="EMBL/GenBank/DDBJ databases">
        <authorList>
            <person name="Tani A."/>
            <person name="Ola A."/>
            <person name="Ogura Y."/>
            <person name="Katsura K."/>
            <person name="Hayashi T."/>
        </authorList>
    </citation>
    <scope>NUCLEOTIDE SEQUENCE</scope>
    <source>
        <strain evidence="10">KCTC 52305</strain>
    </source>
</reference>
<dbReference type="EMBL" id="BPQH01000020">
    <property type="protein sequence ID" value="GJD52529.1"/>
    <property type="molecule type" value="Genomic_DNA"/>
</dbReference>
<comment type="caution">
    <text evidence="10">The sequence shown here is derived from an EMBL/GenBank/DDBJ whole genome shotgun (WGS) entry which is preliminary data.</text>
</comment>
<feature type="transmembrane region" description="Helical" evidence="8">
    <location>
        <begin position="43"/>
        <end position="63"/>
    </location>
</feature>
<feature type="transmembrane region" description="Helical" evidence="8">
    <location>
        <begin position="277"/>
        <end position="294"/>
    </location>
</feature>
<keyword evidence="5 8" id="KW-0812">Transmembrane</keyword>
<dbReference type="InterPro" id="IPR036259">
    <property type="entry name" value="MFS_trans_sf"/>
</dbReference>
<organism evidence="10 11">
    <name type="scientific">Methylobacterium crusticola</name>
    <dbReference type="NCBI Taxonomy" id="1697972"/>
    <lineage>
        <taxon>Bacteria</taxon>
        <taxon>Pseudomonadati</taxon>
        <taxon>Pseudomonadota</taxon>
        <taxon>Alphaproteobacteria</taxon>
        <taxon>Hyphomicrobiales</taxon>
        <taxon>Methylobacteriaceae</taxon>
        <taxon>Methylobacterium</taxon>
    </lineage>
</organism>